<evidence type="ECO:0000259" key="3">
    <source>
        <dbReference type="Pfam" id="PF07995"/>
    </source>
</evidence>
<dbReference type="InterPro" id="IPR012938">
    <property type="entry name" value="Glc/Sorbosone_DH"/>
</dbReference>
<feature type="region of interest" description="Disordered" evidence="1">
    <location>
        <begin position="338"/>
        <end position="360"/>
    </location>
</feature>
<evidence type="ECO:0000313" key="4">
    <source>
        <dbReference type="EMBL" id="GAA0340274.1"/>
    </source>
</evidence>
<dbReference type="PANTHER" id="PTHR19328:SF13">
    <property type="entry name" value="HIPL1 PROTEIN"/>
    <property type="match status" value="1"/>
</dbReference>
<gene>
    <name evidence="4" type="ORF">GCM10008967_33290</name>
</gene>
<evidence type="ECO:0000256" key="2">
    <source>
        <dbReference type="SAM" id="SignalP"/>
    </source>
</evidence>
<protein>
    <submittedName>
        <fullName evidence="4">Sorbosone dehydrogenase family protein</fullName>
    </submittedName>
</protein>
<accession>A0ABP3GC70</accession>
<dbReference type="InterPro" id="IPR011041">
    <property type="entry name" value="Quinoprot_gluc/sorb_DH_b-prop"/>
</dbReference>
<evidence type="ECO:0000256" key="1">
    <source>
        <dbReference type="SAM" id="MobiDB-lite"/>
    </source>
</evidence>
<dbReference type="PANTHER" id="PTHR19328">
    <property type="entry name" value="HEDGEHOG-INTERACTING PROTEIN"/>
    <property type="match status" value="1"/>
</dbReference>
<feature type="domain" description="Glucose/Sorbosone dehydrogenase" evidence="3">
    <location>
        <begin position="50"/>
        <end position="341"/>
    </location>
</feature>
<feature type="chain" id="PRO_5046022009" evidence="2">
    <location>
        <begin position="21"/>
        <end position="360"/>
    </location>
</feature>
<dbReference type="RefSeq" id="WP_343801446.1">
    <property type="nucleotide sequence ID" value="NZ_BAAADJ010000058.1"/>
</dbReference>
<name>A0ABP3GC70_9BACI</name>
<dbReference type="PROSITE" id="PS51257">
    <property type="entry name" value="PROKAR_LIPOPROTEIN"/>
    <property type="match status" value="1"/>
</dbReference>
<proteinExistence type="predicted"/>
<reference evidence="5" key="1">
    <citation type="journal article" date="2019" name="Int. J. Syst. Evol. Microbiol.">
        <title>The Global Catalogue of Microorganisms (GCM) 10K type strain sequencing project: providing services to taxonomists for standard genome sequencing and annotation.</title>
        <authorList>
            <consortium name="The Broad Institute Genomics Platform"/>
            <consortium name="The Broad Institute Genome Sequencing Center for Infectious Disease"/>
            <person name="Wu L."/>
            <person name="Ma J."/>
        </authorList>
    </citation>
    <scope>NUCLEOTIDE SEQUENCE [LARGE SCALE GENOMIC DNA]</scope>
    <source>
        <strain evidence="5">JCM 9731</strain>
    </source>
</reference>
<dbReference type="Pfam" id="PF07995">
    <property type="entry name" value="GSDH"/>
    <property type="match status" value="1"/>
</dbReference>
<dbReference type="InterPro" id="IPR011042">
    <property type="entry name" value="6-blade_b-propeller_TolB-like"/>
</dbReference>
<feature type="signal peptide" evidence="2">
    <location>
        <begin position="1"/>
        <end position="20"/>
    </location>
</feature>
<dbReference type="Gene3D" id="2.120.10.30">
    <property type="entry name" value="TolB, C-terminal domain"/>
    <property type="match status" value="1"/>
</dbReference>
<sequence length="360" mass="40645">MNTVKSMLLLVLFFACVVLTACQKEESKEESREALPVVTGAGHEILLSNLQTPWSIQKHNDTFYISERTGYIYMYDGETKSRQTVQLQERLAQTPEAGLLGFIIPPRFTETKEAYAYYTYQRGEDLFNRLTILKQEGNQWVETKPLLDGIPASTFHHGGRLQIGPDQKLYVTTGDATVPETAQDPQSINGKILRMNLDGTIPTDNPFPNSYVYSYGHRNPQGLTWSPDGTMYSTEHGQSALDEINIIQAGRNYGWPIISGDQKREGMEAPLIHSGSQTWAPSGMDFHKGWIYFAGLRGVGVYRYHVQNQKLEKFIEGYGRVRDVWIDQDILYFVTNNTDGRGNPDDADDKLVSVPLSEES</sequence>
<comment type="caution">
    <text evidence="4">The sequence shown here is derived from an EMBL/GenBank/DDBJ whole genome shotgun (WGS) entry which is preliminary data.</text>
</comment>
<dbReference type="Proteomes" id="UP001500782">
    <property type="component" value="Unassembled WGS sequence"/>
</dbReference>
<keyword evidence="5" id="KW-1185">Reference proteome</keyword>
<dbReference type="SUPFAM" id="SSF50952">
    <property type="entry name" value="Soluble quinoprotein glucose dehydrogenase"/>
    <property type="match status" value="1"/>
</dbReference>
<dbReference type="EMBL" id="BAAADJ010000058">
    <property type="protein sequence ID" value="GAA0340274.1"/>
    <property type="molecule type" value="Genomic_DNA"/>
</dbReference>
<organism evidence="4 5">
    <name type="scientific">Bacillus carboniphilus</name>
    <dbReference type="NCBI Taxonomy" id="86663"/>
    <lineage>
        <taxon>Bacteria</taxon>
        <taxon>Bacillati</taxon>
        <taxon>Bacillota</taxon>
        <taxon>Bacilli</taxon>
        <taxon>Bacillales</taxon>
        <taxon>Bacillaceae</taxon>
        <taxon>Bacillus</taxon>
    </lineage>
</organism>
<keyword evidence="2" id="KW-0732">Signal</keyword>
<evidence type="ECO:0000313" key="5">
    <source>
        <dbReference type="Proteomes" id="UP001500782"/>
    </source>
</evidence>